<evidence type="ECO:0008006" key="12">
    <source>
        <dbReference type="Google" id="ProtNLM"/>
    </source>
</evidence>
<evidence type="ECO:0000313" key="11">
    <source>
        <dbReference type="Proteomes" id="UP001374535"/>
    </source>
</evidence>
<dbReference type="InterPro" id="IPR039289">
    <property type="entry name" value="CHCHD4"/>
</dbReference>
<dbReference type="Gene3D" id="1.10.287.2900">
    <property type="match status" value="1"/>
</dbReference>
<evidence type="ECO:0000256" key="5">
    <source>
        <dbReference type="ARBA" id="ARBA00023010"/>
    </source>
</evidence>
<keyword evidence="11" id="KW-1185">Reference proteome</keyword>
<evidence type="ECO:0000256" key="8">
    <source>
        <dbReference type="ARBA" id="ARBA00023284"/>
    </source>
</evidence>
<sequence length="178" mass="19641">MGQIESAEAAAETQTTITTTDTSKPTSLESALAEAAEYGSQHTESVEAMAQKALECPCIADLRTGSCGSQFSEAFLCFLKSTSEEKQDVTTMTSYMQSSLVIKPEYRKPFHTKYPKPFQGSDCVHPFIALQSCIKANPDAFSKDILGEEESNELEPVLEYEILPPRWAKESERPKSNL</sequence>
<feature type="region of interest" description="Disordered" evidence="9">
    <location>
        <begin position="1"/>
        <end position="26"/>
    </location>
</feature>
<reference evidence="10 11" key="1">
    <citation type="journal article" date="2023" name="Life. Sci Alliance">
        <title>Evolutionary insights into 3D genome organization and epigenetic landscape of Vigna mungo.</title>
        <authorList>
            <person name="Junaid A."/>
            <person name="Singh B."/>
            <person name="Bhatia S."/>
        </authorList>
    </citation>
    <scope>NUCLEOTIDE SEQUENCE [LARGE SCALE GENOMIC DNA]</scope>
    <source>
        <strain evidence="10">Urdbean</strain>
    </source>
</reference>
<organism evidence="10 11">
    <name type="scientific">Vigna mungo</name>
    <name type="common">Black gram</name>
    <name type="synonym">Phaseolus mungo</name>
    <dbReference type="NCBI Taxonomy" id="3915"/>
    <lineage>
        <taxon>Eukaryota</taxon>
        <taxon>Viridiplantae</taxon>
        <taxon>Streptophyta</taxon>
        <taxon>Embryophyta</taxon>
        <taxon>Tracheophyta</taxon>
        <taxon>Spermatophyta</taxon>
        <taxon>Magnoliopsida</taxon>
        <taxon>eudicotyledons</taxon>
        <taxon>Gunneridae</taxon>
        <taxon>Pentapetalae</taxon>
        <taxon>rosids</taxon>
        <taxon>fabids</taxon>
        <taxon>Fabales</taxon>
        <taxon>Fabaceae</taxon>
        <taxon>Papilionoideae</taxon>
        <taxon>50 kb inversion clade</taxon>
        <taxon>NPAAA clade</taxon>
        <taxon>indigoferoid/millettioid clade</taxon>
        <taxon>Phaseoleae</taxon>
        <taxon>Vigna</taxon>
    </lineage>
</organism>
<keyword evidence="8" id="KW-0676">Redox-active center</keyword>
<evidence type="ECO:0000313" key="10">
    <source>
        <dbReference type="EMBL" id="WVZ24076.1"/>
    </source>
</evidence>
<comment type="subcellular location">
    <subcellularLocation>
        <location evidence="1">Mitochondrion</location>
    </subcellularLocation>
</comment>
<keyword evidence="6" id="KW-0496">Mitochondrion</keyword>
<evidence type="ECO:0000256" key="3">
    <source>
        <dbReference type="ARBA" id="ARBA00022927"/>
    </source>
</evidence>
<keyword evidence="4" id="KW-0560">Oxidoreductase</keyword>
<dbReference type="EMBL" id="CP144700">
    <property type="protein sequence ID" value="WVZ24076.1"/>
    <property type="molecule type" value="Genomic_DNA"/>
</dbReference>
<keyword evidence="7" id="KW-1015">Disulfide bond</keyword>
<evidence type="ECO:0000256" key="6">
    <source>
        <dbReference type="ARBA" id="ARBA00023128"/>
    </source>
</evidence>
<dbReference type="PANTHER" id="PTHR21622:SF0">
    <property type="entry name" value="COILED-COIL-HELIX-COILED-COIL-HELIX DOMAIN CONTAINING 4"/>
    <property type="match status" value="1"/>
</dbReference>
<keyword evidence="2" id="KW-0813">Transport</keyword>
<evidence type="ECO:0000256" key="1">
    <source>
        <dbReference type="ARBA" id="ARBA00004173"/>
    </source>
</evidence>
<evidence type="ECO:0000256" key="2">
    <source>
        <dbReference type="ARBA" id="ARBA00022448"/>
    </source>
</evidence>
<dbReference type="PANTHER" id="PTHR21622">
    <property type="entry name" value="COILED-COIL-HELIX-COILED-COIL-HELIX DOMAIN CONTAINING 4"/>
    <property type="match status" value="1"/>
</dbReference>
<dbReference type="AlphaFoldDB" id="A0AAQ3SCS8"/>
<name>A0AAQ3SCS8_VIGMU</name>
<dbReference type="Proteomes" id="UP001374535">
    <property type="component" value="Chromosome 1"/>
</dbReference>
<gene>
    <name evidence="10" type="ORF">V8G54_002620</name>
</gene>
<dbReference type="GO" id="GO:0015035">
    <property type="term" value="F:protein-disulfide reductase activity"/>
    <property type="evidence" value="ECO:0007669"/>
    <property type="project" value="InterPro"/>
</dbReference>
<accession>A0AAQ3SCS8</accession>
<evidence type="ECO:0000256" key="4">
    <source>
        <dbReference type="ARBA" id="ARBA00023002"/>
    </source>
</evidence>
<evidence type="ECO:0000256" key="9">
    <source>
        <dbReference type="SAM" id="MobiDB-lite"/>
    </source>
</evidence>
<dbReference type="GO" id="GO:0005758">
    <property type="term" value="C:mitochondrial intermembrane space"/>
    <property type="evidence" value="ECO:0007669"/>
    <property type="project" value="TreeGrafter"/>
</dbReference>
<protein>
    <recommendedName>
        <fullName evidence="12">CHCH domain-containing protein</fullName>
    </recommendedName>
</protein>
<evidence type="ECO:0000256" key="7">
    <source>
        <dbReference type="ARBA" id="ARBA00023157"/>
    </source>
</evidence>
<keyword evidence="5" id="KW-0811">Translocation</keyword>
<proteinExistence type="predicted"/>
<keyword evidence="3" id="KW-0653">Protein transport</keyword>
<dbReference type="GO" id="GO:0045041">
    <property type="term" value="P:protein import into mitochondrial intermembrane space"/>
    <property type="evidence" value="ECO:0007669"/>
    <property type="project" value="InterPro"/>
</dbReference>